<reference evidence="4 6" key="2">
    <citation type="submission" date="2019-03" db="EMBL/GenBank/DDBJ databases">
        <title>Freshwater and sediment microbial communities from various areas in North America, analyzing microbe dynamics in response to fracking.</title>
        <authorList>
            <person name="Lamendella R."/>
        </authorList>
    </citation>
    <scope>NUCLEOTIDE SEQUENCE [LARGE SCALE GENOMIC DNA]</scope>
    <source>
        <strain evidence="4 6">114D</strain>
    </source>
</reference>
<keyword evidence="3" id="KW-0418">Kinase</keyword>
<dbReference type="Proteomes" id="UP000198964">
    <property type="component" value="Unassembled WGS sequence"/>
</dbReference>
<proteinExistence type="predicted"/>
<dbReference type="Pfam" id="PF14760">
    <property type="entry name" value="Rnk_N"/>
    <property type="match status" value="1"/>
</dbReference>
<evidence type="ECO:0000313" key="6">
    <source>
        <dbReference type="Proteomes" id="UP000294848"/>
    </source>
</evidence>
<keyword evidence="3" id="KW-0808">Transferase</keyword>
<dbReference type="RefSeq" id="WP_093919932.1">
    <property type="nucleotide sequence ID" value="NZ_FONW01000005.1"/>
</dbReference>
<dbReference type="GO" id="GO:0032784">
    <property type="term" value="P:regulation of DNA-templated transcription elongation"/>
    <property type="evidence" value="ECO:0007669"/>
    <property type="project" value="InterPro"/>
</dbReference>
<dbReference type="AlphaFoldDB" id="A0A1I2I2S3"/>
<dbReference type="GO" id="GO:0070063">
    <property type="term" value="F:RNA polymerase binding"/>
    <property type="evidence" value="ECO:0007669"/>
    <property type="project" value="InterPro"/>
</dbReference>
<dbReference type="Pfam" id="PF01272">
    <property type="entry name" value="GreA_GreB"/>
    <property type="match status" value="1"/>
</dbReference>
<dbReference type="OrthoDB" id="192847at2"/>
<dbReference type="EMBL" id="FONW01000005">
    <property type="protein sequence ID" value="SFF34821.1"/>
    <property type="molecule type" value="Genomic_DNA"/>
</dbReference>
<evidence type="ECO:0000313" key="3">
    <source>
        <dbReference type="EMBL" id="SFF34821.1"/>
    </source>
</evidence>
<dbReference type="NCBIfam" id="NF004396">
    <property type="entry name" value="PRK05753.1"/>
    <property type="match status" value="1"/>
</dbReference>
<dbReference type="InterPro" id="IPR023459">
    <property type="entry name" value="Tscrpt_elong_fac_GreA/B_fam"/>
</dbReference>
<dbReference type="Gene3D" id="3.10.50.30">
    <property type="entry name" value="Transcription elongation factor, GreA/GreB, C-terminal domain"/>
    <property type="match status" value="1"/>
</dbReference>
<dbReference type="GO" id="GO:0006354">
    <property type="term" value="P:DNA-templated transcription elongation"/>
    <property type="evidence" value="ECO:0007669"/>
    <property type="project" value="TreeGrafter"/>
</dbReference>
<dbReference type="InterPro" id="IPR029462">
    <property type="entry name" value="Rnk_N"/>
</dbReference>
<feature type="domain" description="Transcription elongation factor GreA/GreB C-terminal" evidence="1">
    <location>
        <begin position="53"/>
        <end position="127"/>
    </location>
</feature>
<dbReference type="EMBL" id="SNWI01000001">
    <property type="protein sequence ID" value="TDO05553.1"/>
    <property type="molecule type" value="Genomic_DNA"/>
</dbReference>
<dbReference type="GO" id="GO:0016301">
    <property type="term" value="F:kinase activity"/>
    <property type="evidence" value="ECO:0007669"/>
    <property type="project" value="UniProtKB-KW"/>
</dbReference>
<dbReference type="InterPro" id="IPR001437">
    <property type="entry name" value="Tscrpt_elong_fac_GreA/B_C"/>
</dbReference>
<dbReference type="InterPro" id="IPR036953">
    <property type="entry name" value="GreA/GreB_C_sf"/>
</dbReference>
<name>A0A1I2I2S3_9BACT</name>
<dbReference type="SUPFAM" id="SSF54534">
    <property type="entry name" value="FKBP-like"/>
    <property type="match status" value="1"/>
</dbReference>
<evidence type="ECO:0000313" key="4">
    <source>
        <dbReference type="EMBL" id="TDO05553.1"/>
    </source>
</evidence>
<dbReference type="PANTHER" id="PTHR30437">
    <property type="entry name" value="TRANSCRIPTION ELONGATION FACTOR GREA"/>
    <property type="match status" value="1"/>
</dbReference>
<sequence length="137" mass="15643">MDNQIIITELDFVRLSKLVHSTQNDKSVEIRNLKFLSEELGRAQRVESKKMEADYVTMNSEVEILDPDTKRTMVLKLVYPQDSDFKKGRISILSPLGIALLGYKVNSTISFEVPKGTKKMKITKIIYQPEANGEYTT</sequence>
<reference evidence="3 5" key="1">
    <citation type="submission" date="2016-10" db="EMBL/GenBank/DDBJ databases">
        <authorList>
            <person name="de Groot N.N."/>
        </authorList>
    </citation>
    <scope>NUCLEOTIDE SEQUENCE [LARGE SCALE GENOMIC DNA]</scope>
    <source>
        <strain evidence="3 5">CGMCC 1.9156</strain>
    </source>
</reference>
<dbReference type="GO" id="GO:0003677">
    <property type="term" value="F:DNA binding"/>
    <property type="evidence" value="ECO:0007669"/>
    <property type="project" value="InterPro"/>
</dbReference>
<evidence type="ECO:0000313" key="5">
    <source>
        <dbReference type="Proteomes" id="UP000198964"/>
    </source>
</evidence>
<protein>
    <submittedName>
        <fullName evidence="3">Regulator of nucleoside diphosphate kinase</fullName>
    </submittedName>
</protein>
<dbReference type="Proteomes" id="UP000294848">
    <property type="component" value="Unassembled WGS sequence"/>
</dbReference>
<keyword evidence="5" id="KW-1185">Reference proteome</keyword>
<organism evidence="3 5">
    <name type="scientific">Sunxiuqinia elliptica</name>
    <dbReference type="NCBI Taxonomy" id="655355"/>
    <lineage>
        <taxon>Bacteria</taxon>
        <taxon>Pseudomonadati</taxon>
        <taxon>Bacteroidota</taxon>
        <taxon>Bacteroidia</taxon>
        <taxon>Marinilabiliales</taxon>
        <taxon>Prolixibacteraceae</taxon>
        <taxon>Sunxiuqinia</taxon>
    </lineage>
</organism>
<gene>
    <name evidence="4" type="ORF">DET52_101915</name>
    <name evidence="3" type="ORF">SAMN05216283_1059</name>
</gene>
<dbReference type="PANTHER" id="PTHR30437:SF5">
    <property type="entry name" value="REGULATOR OF NUCLEOSIDE DIPHOSPHATE KINASE"/>
    <property type="match status" value="1"/>
</dbReference>
<dbReference type="STRING" id="655355.SAMN05216283_1059"/>
<evidence type="ECO:0000259" key="2">
    <source>
        <dbReference type="Pfam" id="PF14760"/>
    </source>
</evidence>
<evidence type="ECO:0000259" key="1">
    <source>
        <dbReference type="Pfam" id="PF01272"/>
    </source>
</evidence>
<feature type="domain" description="Regulator of nucleoside diphosphate kinase N-terminal" evidence="2">
    <location>
        <begin position="4"/>
        <end position="46"/>
    </location>
</feature>
<accession>A0A1I2I2S3</accession>